<keyword evidence="7" id="KW-1185">Reference proteome</keyword>
<sequence length="381" mass="40202">MRVLFVAAPAIGHAYPMVPLAWAFRAAGHDVVFLTGGDGRGVARAGLPVLDALPGVTSAELLAGFARDFPELFAPIEGESVEAMVAAMDRRKPFIVAAWDAYVDDYVALARRARPDLVVYEPFCGAGPLAAALLDVPAVAHGLSATRFAPEILRADPAVEAFRRHGVEPPDGIPTIDVAPPGIAEGPPSDLAMRYVPYTGGGTLGDLLLVPPERPRVLVTAGSLLPDTEWSRPVERVIAAAPDVDAEFVVTLGHEHPEGPPDLPPNVRTTGWVPFAALLRTCRAAIHLGSGGTMLTCCALGVPQLALPPTPDRQIEAALHRARGTARVLRPEELDAGAIDALLSDEELRTTVRQVQAEMTALPSPAEMALRLTGVAYAATR</sequence>
<proteinExistence type="inferred from homology"/>
<evidence type="ECO:0000256" key="1">
    <source>
        <dbReference type="ARBA" id="ARBA00006962"/>
    </source>
</evidence>
<dbReference type="InterPro" id="IPR050426">
    <property type="entry name" value="Glycosyltransferase_28"/>
</dbReference>
<protein>
    <submittedName>
        <fullName evidence="6">Salmochelin biosynthesis C-glycosyltransferase IroB</fullName>
    </submittedName>
</protein>
<evidence type="ECO:0000313" key="6">
    <source>
        <dbReference type="EMBL" id="GAA4084693.1"/>
    </source>
</evidence>
<evidence type="ECO:0000256" key="3">
    <source>
        <dbReference type="ARBA" id="ARBA00022679"/>
    </source>
</evidence>
<dbReference type="EMBL" id="BAAAZG010000038">
    <property type="protein sequence ID" value="GAA4084693.1"/>
    <property type="molecule type" value="Genomic_DNA"/>
</dbReference>
<feature type="domain" description="Erythromycin biosynthesis protein CIII-like N-terminal" evidence="5">
    <location>
        <begin position="22"/>
        <end position="222"/>
    </location>
</feature>
<gene>
    <name evidence="6" type="primary">iroB</name>
    <name evidence="6" type="ORF">GCM10022214_50690</name>
</gene>
<reference evidence="7" key="1">
    <citation type="journal article" date="2019" name="Int. J. Syst. Evol. Microbiol.">
        <title>The Global Catalogue of Microorganisms (GCM) 10K type strain sequencing project: providing services to taxonomists for standard genome sequencing and annotation.</title>
        <authorList>
            <consortium name="The Broad Institute Genomics Platform"/>
            <consortium name="The Broad Institute Genome Sequencing Center for Infectious Disease"/>
            <person name="Wu L."/>
            <person name="Ma J."/>
        </authorList>
    </citation>
    <scope>NUCLEOTIDE SEQUENCE [LARGE SCALE GENOMIC DNA]</scope>
    <source>
        <strain evidence="7">JCM 16702</strain>
    </source>
</reference>
<dbReference type="PANTHER" id="PTHR48050">
    <property type="entry name" value="STEROL 3-BETA-GLUCOSYLTRANSFERASE"/>
    <property type="match status" value="1"/>
</dbReference>
<evidence type="ECO:0000259" key="5">
    <source>
        <dbReference type="Pfam" id="PF21036"/>
    </source>
</evidence>
<comment type="similarity">
    <text evidence="1">Belongs to the glycosyltransferase 28 family.</text>
</comment>
<evidence type="ECO:0000256" key="2">
    <source>
        <dbReference type="ARBA" id="ARBA00022676"/>
    </source>
</evidence>
<name>A0ABP7WA95_9ACTN</name>
<dbReference type="SUPFAM" id="SSF53756">
    <property type="entry name" value="UDP-Glycosyltransferase/glycogen phosphorylase"/>
    <property type="match status" value="1"/>
</dbReference>
<dbReference type="Pfam" id="PF06722">
    <property type="entry name" value="EryCIII-like_C"/>
    <property type="match status" value="1"/>
</dbReference>
<dbReference type="Pfam" id="PF21036">
    <property type="entry name" value="EryCIII-like_N"/>
    <property type="match status" value="1"/>
</dbReference>
<keyword evidence="3" id="KW-0808">Transferase</keyword>
<dbReference type="InterPro" id="IPR002213">
    <property type="entry name" value="UDP_glucos_trans"/>
</dbReference>
<keyword evidence="2" id="KW-0328">Glycosyltransferase</keyword>
<dbReference type="RefSeq" id="WP_344952302.1">
    <property type="nucleotide sequence ID" value="NZ_BAAAZG010000038.1"/>
</dbReference>
<dbReference type="Proteomes" id="UP001500683">
    <property type="component" value="Unassembled WGS sequence"/>
</dbReference>
<dbReference type="InterPro" id="IPR010610">
    <property type="entry name" value="EryCIII-like_C"/>
</dbReference>
<evidence type="ECO:0000259" key="4">
    <source>
        <dbReference type="Pfam" id="PF06722"/>
    </source>
</evidence>
<dbReference type="InterPro" id="IPR048284">
    <property type="entry name" value="EryCIII-like_N"/>
</dbReference>
<dbReference type="PANTHER" id="PTHR48050:SF13">
    <property type="entry name" value="STEROL 3-BETA-GLUCOSYLTRANSFERASE UGT80A2"/>
    <property type="match status" value="1"/>
</dbReference>
<feature type="domain" description="Erythromycin biosynthesis protein CIII-like C-terminal" evidence="4">
    <location>
        <begin position="236"/>
        <end position="372"/>
    </location>
</feature>
<accession>A0ABP7WA95</accession>
<comment type="caution">
    <text evidence="6">The sequence shown here is derived from an EMBL/GenBank/DDBJ whole genome shotgun (WGS) entry which is preliminary data.</text>
</comment>
<dbReference type="Gene3D" id="3.40.50.2000">
    <property type="entry name" value="Glycogen Phosphorylase B"/>
    <property type="match status" value="2"/>
</dbReference>
<organism evidence="6 7">
    <name type="scientific">Actinomadura miaoliensis</name>
    <dbReference type="NCBI Taxonomy" id="430685"/>
    <lineage>
        <taxon>Bacteria</taxon>
        <taxon>Bacillati</taxon>
        <taxon>Actinomycetota</taxon>
        <taxon>Actinomycetes</taxon>
        <taxon>Streptosporangiales</taxon>
        <taxon>Thermomonosporaceae</taxon>
        <taxon>Actinomadura</taxon>
    </lineage>
</organism>
<dbReference type="CDD" id="cd03784">
    <property type="entry name" value="GT1_Gtf-like"/>
    <property type="match status" value="1"/>
</dbReference>
<evidence type="ECO:0000313" key="7">
    <source>
        <dbReference type="Proteomes" id="UP001500683"/>
    </source>
</evidence>